<dbReference type="SUPFAM" id="SSF46689">
    <property type="entry name" value="Homeodomain-like"/>
    <property type="match status" value="1"/>
</dbReference>
<dbReference type="InterPro" id="IPR025943">
    <property type="entry name" value="Sigma_54_int_dom_ATP-bd_2"/>
</dbReference>
<keyword evidence="6" id="KW-0010">Activator</keyword>
<dbReference type="FunFam" id="1.10.8.60:FF:000014">
    <property type="entry name" value="DNA-binding transcriptional regulator NtrC"/>
    <property type="match status" value="1"/>
</dbReference>
<dbReference type="PANTHER" id="PTHR32071">
    <property type="entry name" value="TRANSCRIPTIONAL REGULATORY PROTEIN"/>
    <property type="match status" value="1"/>
</dbReference>
<feature type="domain" description="Sigma-54 factor interaction" evidence="9">
    <location>
        <begin position="97"/>
        <end position="326"/>
    </location>
</feature>
<sequence length="429" mass="48424">MVKESSQVIQTKASKEVEEKGICIVDNCGKIIYVNNLYANLLEANAERLLGENIKEIFLNCTSKALVKNAEVNNTDENIKYQYFNISKVNKNPFIKFIGESKLVKNALNIGLKAARGLSTVLIYGESGTGKELIAEGIHRGSERAGGEFIKVNCAAIPSTLLESELFGHERGAFTGAVRRKLGKFELAQGGSIFLDEIGDLEKSMQVKLLRVLQEREFQRIGGEETLKTDARIIVATNRNLEEMVAKGEFREDLYYRLNVIPINLPPLRDRKEDIPLLVNYFLKKMNLKMHKNITKINEDVMKVFMSYKWPGNVRELENIMERISTLVEGNYISVSDIPHYMLQTEGYSTAVPEKSLEDDTLLEILKLNSKDTIFPLKVYEKKIIKTALEKYGSYNAAGKALGLSHKTVASKARQYGIEKNISWGKNRL</sequence>
<keyword evidence="5" id="KW-0238">DNA-binding</keyword>
<keyword evidence="1" id="KW-0547">Nucleotide-binding</keyword>
<dbReference type="SUPFAM" id="SSF55785">
    <property type="entry name" value="PYP-like sensor domain (PAS domain)"/>
    <property type="match status" value="1"/>
</dbReference>
<evidence type="ECO:0000256" key="5">
    <source>
        <dbReference type="ARBA" id="ARBA00023125"/>
    </source>
</evidence>
<dbReference type="Gene3D" id="3.40.50.300">
    <property type="entry name" value="P-loop containing nucleotide triphosphate hydrolases"/>
    <property type="match status" value="1"/>
</dbReference>
<dbReference type="Pfam" id="PF25601">
    <property type="entry name" value="AAA_lid_14"/>
    <property type="match status" value="1"/>
</dbReference>
<evidence type="ECO:0000259" key="9">
    <source>
        <dbReference type="PROSITE" id="PS50045"/>
    </source>
</evidence>
<dbReference type="Gene3D" id="1.10.10.60">
    <property type="entry name" value="Homeodomain-like"/>
    <property type="match status" value="1"/>
</dbReference>
<dbReference type="SUPFAM" id="SSF52540">
    <property type="entry name" value="P-loop containing nucleoside triphosphate hydrolases"/>
    <property type="match status" value="1"/>
</dbReference>
<dbReference type="InterPro" id="IPR027417">
    <property type="entry name" value="P-loop_NTPase"/>
</dbReference>
<dbReference type="InterPro" id="IPR058031">
    <property type="entry name" value="AAA_lid_NorR"/>
</dbReference>
<dbReference type="GO" id="GO:0005524">
    <property type="term" value="F:ATP binding"/>
    <property type="evidence" value="ECO:0007669"/>
    <property type="project" value="UniProtKB-KW"/>
</dbReference>
<protein>
    <recommendedName>
        <fullName evidence="8">HTH-type transcriptional regulatory protein TyrR</fullName>
    </recommendedName>
</protein>
<dbReference type="PANTHER" id="PTHR32071:SF57">
    <property type="entry name" value="C4-DICARBOXYLATE TRANSPORT TRANSCRIPTIONAL REGULATORY PROTEIN DCTD"/>
    <property type="match status" value="1"/>
</dbReference>
<dbReference type="GO" id="GO:0003677">
    <property type="term" value="F:DNA binding"/>
    <property type="evidence" value="ECO:0007669"/>
    <property type="project" value="UniProtKB-KW"/>
</dbReference>
<dbReference type="PROSITE" id="PS00675">
    <property type="entry name" value="SIGMA54_INTERACT_1"/>
    <property type="match status" value="1"/>
</dbReference>
<dbReference type="CDD" id="cd00009">
    <property type="entry name" value="AAA"/>
    <property type="match status" value="1"/>
</dbReference>
<evidence type="ECO:0000256" key="1">
    <source>
        <dbReference type="ARBA" id="ARBA00022741"/>
    </source>
</evidence>
<keyword evidence="7" id="KW-0804">Transcription</keyword>
<evidence type="ECO:0000256" key="2">
    <source>
        <dbReference type="ARBA" id="ARBA00022797"/>
    </source>
</evidence>
<keyword evidence="3" id="KW-0067">ATP-binding</keyword>
<accession>A0A923EBZ7</accession>
<dbReference type="Pfam" id="PF00158">
    <property type="entry name" value="Sigma54_activat"/>
    <property type="match status" value="1"/>
</dbReference>
<dbReference type="PROSITE" id="PS00688">
    <property type="entry name" value="SIGMA54_INTERACT_3"/>
    <property type="match status" value="1"/>
</dbReference>
<proteinExistence type="predicted"/>
<dbReference type="AlphaFoldDB" id="A0A923EBZ7"/>
<dbReference type="InterPro" id="IPR025662">
    <property type="entry name" value="Sigma_54_int_dom_ATP-bd_1"/>
</dbReference>
<keyword evidence="4" id="KW-0805">Transcription regulation</keyword>
<dbReference type="Gene3D" id="3.30.450.20">
    <property type="entry name" value="PAS domain"/>
    <property type="match status" value="1"/>
</dbReference>
<dbReference type="InterPro" id="IPR003593">
    <property type="entry name" value="AAA+_ATPase"/>
</dbReference>
<dbReference type="PROSITE" id="PS50045">
    <property type="entry name" value="SIGMA54_INTERACT_4"/>
    <property type="match status" value="1"/>
</dbReference>
<dbReference type="InterPro" id="IPR035965">
    <property type="entry name" value="PAS-like_dom_sf"/>
</dbReference>
<dbReference type="Gene3D" id="1.10.8.60">
    <property type="match status" value="1"/>
</dbReference>
<dbReference type="Pfam" id="PF18024">
    <property type="entry name" value="HTH_50"/>
    <property type="match status" value="1"/>
</dbReference>
<dbReference type="SMART" id="SM00382">
    <property type="entry name" value="AAA"/>
    <property type="match status" value="1"/>
</dbReference>
<gene>
    <name evidence="10" type="ORF">HGG79_11935</name>
</gene>
<evidence type="ECO:0000256" key="7">
    <source>
        <dbReference type="ARBA" id="ARBA00023163"/>
    </source>
</evidence>
<evidence type="ECO:0000256" key="6">
    <source>
        <dbReference type="ARBA" id="ARBA00023159"/>
    </source>
</evidence>
<name>A0A923EBZ7_CLOTT</name>
<dbReference type="InterPro" id="IPR025944">
    <property type="entry name" value="Sigma_54_int_dom_CS"/>
</dbReference>
<evidence type="ECO:0000256" key="4">
    <source>
        <dbReference type="ARBA" id="ARBA00023015"/>
    </source>
</evidence>
<dbReference type="InterPro" id="IPR030828">
    <property type="entry name" value="HTH_TyrR"/>
</dbReference>
<dbReference type="InterPro" id="IPR009057">
    <property type="entry name" value="Homeodomain-like_sf"/>
</dbReference>
<organism evidence="10 11">
    <name type="scientific">Clostridium tetanomorphum</name>
    <dbReference type="NCBI Taxonomy" id="1553"/>
    <lineage>
        <taxon>Bacteria</taxon>
        <taxon>Bacillati</taxon>
        <taxon>Bacillota</taxon>
        <taxon>Clostridia</taxon>
        <taxon>Eubacteriales</taxon>
        <taxon>Clostridiaceae</taxon>
        <taxon>Clostridium</taxon>
    </lineage>
</organism>
<keyword evidence="2" id="KW-0058">Aromatic hydrocarbons catabolism</keyword>
<evidence type="ECO:0000313" key="11">
    <source>
        <dbReference type="Proteomes" id="UP000563151"/>
    </source>
</evidence>
<dbReference type="GO" id="GO:0006355">
    <property type="term" value="P:regulation of DNA-templated transcription"/>
    <property type="evidence" value="ECO:0007669"/>
    <property type="project" value="InterPro"/>
</dbReference>
<comment type="caution">
    <text evidence="10">The sequence shown here is derived from an EMBL/GenBank/DDBJ whole genome shotgun (WGS) entry which is preliminary data.</text>
</comment>
<evidence type="ECO:0000313" key="10">
    <source>
        <dbReference type="EMBL" id="MBC2398476.1"/>
    </source>
</evidence>
<dbReference type="PROSITE" id="PS00676">
    <property type="entry name" value="SIGMA54_INTERACT_2"/>
    <property type="match status" value="1"/>
</dbReference>
<dbReference type="Proteomes" id="UP000563151">
    <property type="component" value="Unassembled WGS sequence"/>
</dbReference>
<evidence type="ECO:0000256" key="3">
    <source>
        <dbReference type="ARBA" id="ARBA00022840"/>
    </source>
</evidence>
<dbReference type="EMBL" id="JAAZWO010000014">
    <property type="protein sequence ID" value="MBC2398476.1"/>
    <property type="molecule type" value="Genomic_DNA"/>
</dbReference>
<dbReference type="InterPro" id="IPR002078">
    <property type="entry name" value="Sigma_54_int"/>
</dbReference>
<reference evidence="10 11" key="1">
    <citation type="submission" date="2020-04" db="EMBL/GenBank/DDBJ databases">
        <title>Genomic insights into acetone-butanol-ethanol (ABE) fermentation by sequencing solventogenic clostridia strains.</title>
        <authorList>
            <person name="Brown S."/>
        </authorList>
    </citation>
    <scope>NUCLEOTIDE SEQUENCE [LARGE SCALE GENOMIC DNA]</scope>
    <source>
        <strain evidence="10 11">DJ011</strain>
    </source>
</reference>
<dbReference type="FunFam" id="3.40.50.300:FF:000006">
    <property type="entry name" value="DNA-binding transcriptional regulator NtrC"/>
    <property type="match status" value="1"/>
</dbReference>
<evidence type="ECO:0000256" key="8">
    <source>
        <dbReference type="ARBA" id="ARBA00029500"/>
    </source>
</evidence>
<keyword evidence="11" id="KW-1185">Reference proteome</keyword>